<reference evidence="1" key="1">
    <citation type="submission" date="2019-03" db="EMBL/GenBank/DDBJ databases">
        <title>WGS assembly of Setaria viridis.</title>
        <authorList>
            <person name="Huang P."/>
            <person name="Jenkins J."/>
            <person name="Grimwood J."/>
            <person name="Barry K."/>
            <person name="Healey A."/>
            <person name="Mamidi S."/>
            <person name="Sreedasyam A."/>
            <person name="Shu S."/>
            <person name="Feldman M."/>
            <person name="Wu J."/>
            <person name="Yu Y."/>
            <person name="Chen C."/>
            <person name="Johnson J."/>
            <person name="Rokhsar D."/>
            <person name="Baxter I."/>
            <person name="Schmutz J."/>
            <person name="Brutnell T."/>
            <person name="Kellogg E."/>
        </authorList>
    </citation>
    <scope>NUCLEOTIDE SEQUENCE [LARGE SCALE GENOMIC DNA]</scope>
</reference>
<keyword evidence="2" id="KW-1185">Reference proteome</keyword>
<dbReference type="Proteomes" id="UP000298652">
    <property type="component" value="Chromosome 7"/>
</dbReference>
<dbReference type="OMA" id="EMAIHIS"/>
<gene>
    <name evidence="1" type="ORF">SEVIR_7G309500v2</name>
</gene>
<dbReference type="EMBL" id="CM016558">
    <property type="protein sequence ID" value="TKW07472.1"/>
    <property type="molecule type" value="Genomic_DNA"/>
</dbReference>
<proteinExistence type="predicted"/>
<evidence type="ECO:0000313" key="1">
    <source>
        <dbReference type="EMBL" id="TKW07472.1"/>
    </source>
</evidence>
<accession>A0A4U6TYK9</accession>
<name>A0A4U6TYK9_SETVI</name>
<dbReference type="AlphaFoldDB" id="A0A4U6TYK9"/>
<sequence length="158" mass="18636">MAEFVTLWDLVQNVHLSDQEDTIKWKWTADGSYTSRSTYIARLNGTYSTFDGEAVWQAHAEGKHNFAKEVWLLVSNWTGGQIKMLEDDLVDVEEWWKRSLSPFNKKQRRSVVAYLIFTAWNIWKERNRRVFEGRSLQPHQRYKKVKTQILQINDSPGG</sequence>
<organism evidence="1 2">
    <name type="scientific">Setaria viridis</name>
    <name type="common">Green bristlegrass</name>
    <name type="synonym">Setaria italica subsp. viridis</name>
    <dbReference type="NCBI Taxonomy" id="4556"/>
    <lineage>
        <taxon>Eukaryota</taxon>
        <taxon>Viridiplantae</taxon>
        <taxon>Streptophyta</taxon>
        <taxon>Embryophyta</taxon>
        <taxon>Tracheophyta</taxon>
        <taxon>Spermatophyta</taxon>
        <taxon>Magnoliopsida</taxon>
        <taxon>Liliopsida</taxon>
        <taxon>Poales</taxon>
        <taxon>Poaceae</taxon>
        <taxon>PACMAD clade</taxon>
        <taxon>Panicoideae</taxon>
        <taxon>Panicodae</taxon>
        <taxon>Paniceae</taxon>
        <taxon>Cenchrinae</taxon>
        <taxon>Setaria</taxon>
    </lineage>
</organism>
<evidence type="ECO:0000313" key="2">
    <source>
        <dbReference type="Proteomes" id="UP000298652"/>
    </source>
</evidence>
<evidence type="ECO:0008006" key="3">
    <source>
        <dbReference type="Google" id="ProtNLM"/>
    </source>
</evidence>
<protein>
    <recommendedName>
        <fullName evidence="3">Reverse transcriptase zinc-binding domain-containing protein</fullName>
    </recommendedName>
</protein>
<dbReference type="Gramene" id="TKW07472">
    <property type="protein sequence ID" value="TKW07472"/>
    <property type="gene ID" value="SEVIR_7G309500v2"/>
</dbReference>